<evidence type="ECO:0000313" key="3">
    <source>
        <dbReference type="RefSeq" id="XP_034241523.1"/>
    </source>
</evidence>
<dbReference type="GeneID" id="117645431"/>
<dbReference type="OrthoDB" id="5798273at2759"/>
<proteinExistence type="predicted"/>
<dbReference type="KEGG" id="tpal:117645431"/>
<dbReference type="AlphaFoldDB" id="A0A6P8YNK1"/>
<evidence type="ECO:0000256" key="1">
    <source>
        <dbReference type="SAM" id="SignalP"/>
    </source>
</evidence>
<feature type="signal peptide" evidence="1">
    <location>
        <begin position="1"/>
        <end position="15"/>
    </location>
</feature>
<keyword evidence="1" id="KW-0732">Signal</keyword>
<dbReference type="InParanoid" id="A0A6P8YNK1"/>
<name>A0A6P8YNK1_THRPL</name>
<reference evidence="3" key="1">
    <citation type="submission" date="2025-08" db="UniProtKB">
        <authorList>
            <consortium name="RefSeq"/>
        </authorList>
    </citation>
    <scope>IDENTIFICATION</scope>
    <source>
        <tissue evidence="3">Total insect</tissue>
    </source>
</reference>
<evidence type="ECO:0000313" key="2">
    <source>
        <dbReference type="Proteomes" id="UP000515158"/>
    </source>
</evidence>
<protein>
    <submittedName>
        <fullName evidence="3">Uncharacterized protein LOC117645431</fullName>
    </submittedName>
</protein>
<dbReference type="PANTHER" id="PTHR34717">
    <property type="entry name" value="EG:BACR7A4.20 PROTEIN"/>
    <property type="match status" value="1"/>
</dbReference>
<keyword evidence="2" id="KW-1185">Reference proteome</keyword>
<organism evidence="3">
    <name type="scientific">Thrips palmi</name>
    <name type="common">Melon thrips</name>
    <dbReference type="NCBI Taxonomy" id="161013"/>
    <lineage>
        <taxon>Eukaryota</taxon>
        <taxon>Metazoa</taxon>
        <taxon>Ecdysozoa</taxon>
        <taxon>Arthropoda</taxon>
        <taxon>Hexapoda</taxon>
        <taxon>Insecta</taxon>
        <taxon>Pterygota</taxon>
        <taxon>Neoptera</taxon>
        <taxon>Paraneoptera</taxon>
        <taxon>Thysanoptera</taxon>
        <taxon>Terebrantia</taxon>
        <taxon>Thripoidea</taxon>
        <taxon>Thripidae</taxon>
        <taxon>Thrips</taxon>
    </lineage>
</organism>
<dbReference type="PANTHER" id="PTHR34717:SF1">
    <property type="entry name" value="EG:BACR7A4.20 PROTEIN"/>
    <property type="match status" value="1"/>
</dbReference>
<accession>A0A6P8YNK1</accession>
<dbReference type="RefSeq" id="XP_034241523.1">
    <property type="nucleotide sequence ID" value="XM_034385632.1"/>
</dbReference>
<gene>
    <name evidence="3" type="primary">LOC117645431</name>
</gene>
<sequence length="433" mass="49506">MLLWTCFAAGLAVLAKLLLSPRDPEPVFGKYQQPGKWFWLKYVFMRIMLWLNKKRARTSADNAVHPLVDKERLQPLSDDPLAFDAIFFIACDMNGMYLIVGSERRHHNIINSPIYLLVPGLGLLKHKKLPDTCLFGATDDAYGAEGIRIQPVEPLKTWRVEFDGVMQLREDPSKEFPVKLRGVWSGGWAPFDYDTDLHPHSMAKIIAVEPWSREYFQRLKSAHQSHYEQMGHLKGSVQIGNDLHQLNLMSMRDHSTGPRRDFDLLYRYAFYMMFFEDGSMSSIIVVNQPCSVSTMESGYVCLPGGQVHNMQWCDLKLYQHGEDGEPPKDHAFSFSAGGKTYVVKVQGVDVAAHFVGWQWEAKIIEMFSTFEMNGVRGRGLSEFHYHNSSGRPAEAAASDPAWFAEVVRQAYANPSPHSLRGQRPRFYDWAQRH</sequence>
<feature type="chain" id="PRO_5028274516" evidence="1">
    <location>
        <begin position="16"/>
        <end position="433"/>
    </location>
</feature>
<dbReference type="Proteomes" id="UP000515158">
    <property type="component" value="Unplaced"/>
</dbReference>